<dbReference type="PANTHER" id="PTHR45798:SF97">
    <property type="entry name" value="ALCOHOL-SENSITIVE RING FINGER PROTEIN 1"/>
    <property type="match status" value="1"/>
</dbReference>
<evidence type="ECO:0000313" key="8">
    <source>
        <dbReference type="EMBL" id="KAL3425048.1"/>
    </source>
</evidence>
<evidence type="ECO:0000256" key="3">
    <source>
        <dbReference type="ARBA" id="ARBA00022833"/>
    </source>
</evidence>
<dbReference type="InterPro" id="IPR001841">
    <property type="entry name" value="Znf_RING"/>
</dbReference>
<evidence type="ECO:0000256" key="6">
    <source>
        <dbReference type="SAM" id="Phobius"/>
    </source>
</evidence>
<evidence type="ECO:0000256" key="4">
    <source>
        <dbReference type="PROSITE-ProRule" id="PRU00175"/>
    </source>
</evidence>
<dbReference type="SUPFAM" id="SSF57850">
    <property type="entry name" value="RING/U-box"/>
    <property type="match status" value="1"/>
</dbReference>
<dbReference type="InterPro" id="IPR013083">
    <property type="entry name" value="Znf_RING/FYVE/PHD"/>
</dbReference>
<keyword evidence="3" id="KW-0862">Zinc</keyword>
<keyword evidence="9" id="KW-1185">Reference proteome</keyword>
<feature type="domain" description="RING-type" evidence="7">
    <location>
        <begin position="185"/>
        <end position="228"/>
    </location>
</feature>
<evidence type="ECO:0000313" key="9">
    <source>
        <dbReference type="Proteomes" id="UP001629113"/>
    </source>
</evidence>
<keyword evidence="6" id="KW-1133">Transmembrane helix</keyword>
<dbReference type="Proteomes" id="UP001629113">
    <property type="component" value="Unassembled WGS sequence"/>
</dbReference>
<evidence type="ECO:0000256" key="1">
    <source>
        <dbReference type="ARBA" id="ARBA00022723"/>
    </source>
</evidence>
<keyword evidence="2 4" id="KW-0863">Zinc-finger</keyword>
<keyword evidence="1" id="KW-0479">Metal-binding</keyword>
<dbReference type="InterPro" id="IPR052788">
    <property type="entry name" value="RING-type_E3_ligase_ATL"/>
</dbReference>
<dbReference type="CDD" id="cd16473">
    <property type="entry name" value="RING-H2_RNF103"/>
    <property type="match status" value="1"/>
</dbReference>
<reference evidence="8 9" key="1">
    <citation type="submission" date="2024-06" db="EMBL/GenBank/DDBJ databases">
        <title>Complete genome of Phlyctema vagabunda strain 19-DSS-EL-015.</title>
        <authorList>
            <person name="Fiorenzani C."/>
        </authorList>
    </citation>
    <scope>NUCLEOTIDE SEQUENCE [LARGE SCALE GENOMIC DNA]</scope>
    <source>
        <strain evidence="8 9">19-DSS-EL-015</strain>
    </source>
</reference>
<accession>A0ABR4PPB4</accession>
<feature type="compositionally biased region" description="Polar residues" evidence="5">
    <location>
        <begin position="312"/>
        <end position="324"/>
    </location>
</feature>
<proteinExistence type="predicted"/>
<protein>
    <recommendedName>
        <fullName evidence="7">RING-type domain-containing protein</fullName>
    </recommendedName>
</protein>
<dbReference type="Gene3D" id="3.30.40.10">
    <property type="entry name" value="Zinc/RING finger domain, C3HC4 (zinc finger)"/>
    <property type="match status" value="1"/>
</dbReference>
<name>A0ABR4PPB4_9HELO</name>
<dbReference type="SMART" id="SM00184">
    <property type="entry name" value="RING"/>
    <property type="match status" value="1"/>
</dbReference>
<dbReference type="PANTHER" id="PTHR45798">
    <property type="entry name" value="RING-H2 FINGER PROTEIN ATL61-RELATED-RELATED"/>
    <property type="match status" value="1"/>
</dbReference>
<evidence type="ECO:0000256" key="5">
    <source>
        <dbReference type="SAM" id="MobiDB-lite"/>
    </source>
</evidence>
<feature type="region of interest" description="Disordered" evidence="5">
    <location>
        <begin position="307"/>
        <end position="330"/>
    </location>
</feature>
<dbReference type="Pfam" id="PF13639">
    <property type="entry name" value="zf-RING_2"/>
    <property type="match status" value="1"/>
</dbReference>
<comment type="caution">
    <text evidence="8">The sequence shown here is derived from an EMBL/GenBank/DDBJ whole genome shotgun (WGS) entry which is preliminary data.</text>
</comment>
<dbReference type="EMBL" id="JBFCZG010000003">
    <property type="protein sequence ID" value="KAL3425048.1"/>
    <property type="molecule type" value="Genomic_DNA"/>
</dbReference>
<evidence type="ECO:0000256" key="2">
    <source>
        <dbReference type="ARBA" id="ARBA00022771"/>
    </source>
</evidence>
<feature type="transmembrane region" description="Helical" evidence="6">
    <location>
        <begin position="50"/>
        <end position="75"/>
    </location>
</feature>
<keyword evidence="6" id="KW-0472">Membrane</keyword>
<organism evidence="8 9">
    <name type="scientific">Phlyctema vagabunda</name>
    <dbReference type="NCBI Taxonomy" id="108571"/>
    <lineage>
        <taxon>Eukaryota</taxon>
        <taxon>Fungi</taxon>
        <taxon>Dikarya</taxon>
        <taxon>Ascomycota</taxon>
        <taxon>Pezizomycotina</taxon>
        <taxon>Leotiomycetes</taxon>
        <taxon>Helotiales</taxon>
        <taxon>Dermateaceae</taxon>
        <taxon>Phlyctema</taxon>
    </lineage>
</organism>
<evidence type="ECO:0000259" key="7">
    <source>
        <dbReference type="PROSITE" id="PS50089"/>
    </source>
</evidence>
<dbReference type="PROSITE" id="PS50089">
    <property type="entry name" value="ZF_RING_2"/>
    <property type="match status" value="1"/>
</dbReference>
<gene>
    <name evidence="8" type="ORF">PVAG01_04329</name>
</gene>
<sequence length="379" mass="42906">MMQELSMYSGNLTDVPFGHQLAATAGVDPRDYVRIFSRIHTSSSSNVPSVWIFLLVIFGILVFMLAMTSAVMHLLQIHRRNALRRRIENGEVNLESMGIKRLTVPSAIVNQMSCFTYNHGTQNLKKLPVDNEKPRSVIQSLEAGQTPRNDERTSEVDVAVLSIDVEKACSATIPQELRSYAQTECPICLDNFEVGVTPVRQLPCGHIFHPECIDYFLGHHSSLCPMCKKSVLPLGYCPTDITNNMVRRERNMRRLRSRVTVHSSTDNETAHRMKRFQDWSIGVGKQIFQSTFSVANYRPRSPASLHAREVQSHTPPQVTLSSTEIPMPLTPGLSRQEIAQRRGRALIARSVSLEDVDTARNQRRPKWRRRLARAFPGFS</sequence>
<keyword evidence="6" id="KW-0812">Transmembrane</keyword>